<reference evidence="1 2" key="1">
    <citation type="journal article" date="2020" name="Mol. Plant">
        <title>The Chromosome-Based Rubber Tree Genome Provides New Insights into Spurge Genome Evolution and Rubber Biosynthesis.</title>
        <authorList>
            <person name="Liu J."/>
            <person name="Shi C."/>
            <person name="Shi C.C."/>
            <person name="Li W."/>
            <person name="Zhang Q.J."/>
            <person name="Zhang Y."/>
            <person name="Li K."/>
            <person name="Lu H.F."/>
            <person name="Shi C."/>
            <person name="Zhu S.T."/>
            <person name="Xiao Z.Y."/>
            <person name="Nan H."/>
            <person name="Yue Y."/>
            <person name="Zhu X.G."/>
            <person name="Wu Y."/>
            <person name="Hong X.N."/>
            <person name="Fan G.Y."/>
            <person name="Tong Y."/>
            <person name="Zhang D."/>
            <person name="Mao C.L."/>
            <person name="Liu Y.L."/>
            <person name="Hao S.J."/>
            <person name="Liu W.Q."/>
            <person name="Lv M.Q."/>
            <person name="Zhang H.B."/>
            <person name="Liu Y."/>
            <person name="Hu-Tang G.R."/>
            <person name="Wang J.P."/>
            <person name="Wang J.H."/>
            <person name="Sun Y.H."/>
            <person name="Ni S.B."/>
            <person name="Chen W.B."/>
            <person name="Zhang X.C."/>
            <person name="Jiao Y.N."/>
            <person name="Eichler E.E."/>
            <person name="Li G.H."/>
            <person name="Liu X."/>
            <person name="Gao L.Z."/>
        </authorList>
    </citation>
    <scope>NUCLEOTIDE SEQUENCE [LARGE SCALE GENOMIC DNA]</scope>
    <source>
        <strain evidence="2">cv. GT1</strain>
        <tissue evidence="1">Leaf</tissue>
    </source>
</reference>
<gene>
    <name evidence="1" type="ORF">GH714_007493</name>
</gene>
<organism evidence="1 2">
    <name type="scientific">Hevea brasiliensis</name>
    <name type="common">Para rubber tree</name>
    <name type="synonym">Siphonia brasiliensis</name>
    <dbReference type="NCBI Taxonomy" id="3981"/>
    <lineage>
        <taxon>Eukaryota</taxon>
        <taxon>Viridiplantae</taxon>
        <taxon>Streptophyta</taxon>
        <taxon>Embryophyta</taxon>
        <taxon>Tracheophyta</taxon>
        <taxon>Spermatophyta</taxon>
        <taxon>Magnoliopsida</taxon>
        <taxon>eudicotyledons</taxon>
        <taxon>Gunneridae</taxon>
        <taxon>Pentapetalae</taxon>
        <taxon>rosids</taxon>
        <taxon>fabids</taxon>
        <taxon>Malpighiales</taxon>
        <taxon>Euphorbiaceae</taxon>
        <taxon>Crotonoideae</taxon>
        <taxon>Micrandreae</taxon>
        <taxon>Hevea</taxon>
    </lineage>
</organism>
<protein>
    <submittedName>
        <fullName evidence="1">Uncharacterized protein</fullName>
    </submittedName>
</protein>
<dbReference type="EMBL" id="JAAGAX010000003">
    <property type="protein sequence ID" value="KAF2318436.1"/>
    <property type="molecule type" value="Genomic_DNA"/>
</dbReference>
<evidence type="ECO:0000313" key="1">
    <source>
        <dbReference type="EMBL" id="KAF2318436.1"/>
    </source>
</evidence>
<dbReference type="AlphaFoldDB" id="A0A6A6N1I6"/>
<proteinExistence type="predicted"/>
<sequence>MPFLWCRQLRFAQGVPSDNFIRANQATGSRISLSSPTDMGRYRHSSHHVPMARKPQAPLTASVEVSDTNGINSGILLGADSSFNGNAFFERYFRTYEEVLSLVSSESDHATLEVADICDVDDSLGDIPLPTSPEIYFSTRHYELKELFQKAQSYMVHAREREDRVKAIKGKVDN</sequence>
<keyword evidence="2" id="KW-1185">Reference proteome</keyword>
<dbReference type="Proteomes" id="UP000467840">
    <property type="component" value="Chromosome 10"/>
</dbReference>
<comment type="caution">
    <text evidence="1">The sequence shown here is derived from an EMBL/GenBank/DDBJ whole genome shotgun (WGS) entry which is preliminary data.</text>
</comment>
<accession>A0A6A6N1I6</accession>
<name>A0A6A6N1I6_HEVBR</name>
<evidence type="ECO:0000313" key="2">
    <source>
        <dbReference type="Proteomes" id="UP000467840"/>
    </source>
</evidence>